<evidence type="ECO:0000256" key="1">
    <source>
        <dbReference type="ARBA" id="ARBA00004236"/>
    </source>
</evidence>
<name>A0A9E7GY03_9LILI</name>
<evidence type="ECO:0000256" key="5">
    <source>
        <dbReference type="ARBA" id="ARBA00022679"/>
    </source>
</evidence>
<dbReference type="FunFam" id="1.10.510.10:FF:000032">
    <property type="entry name" value="Serine/threonine-protein kinase PBS1"/>
    <property type="match status" value="1"/>
</dbReference>
<feature type="domain" description="Protein kinase" evidence="11">
    <location>
        <begin position="78"/>
        <end position="415"/>
    </location>
</feature>
<evidence type="ECO:0000313" key="12">
    <source>
        <dbReference type="EMBL" id="URE21178.1"/>
    </source>
</evidence>
<feature type="compositionally biased region" description="Basic and acidic residues" evidence="10">
    <location>
        <begin position="436"/>
        <end position="446"/>
    </location>
</feature>
<keyword evidence="9" id="KW-0472">Membrane</keyword>
<reference evidence="12" key="1">
    <citation type="submission" date="2022-05" db="EMBL/GenBank/DDBJ databases">
        <title>The Musa troglodytarum L. genome provides insights into the mechanism of non-climacteric behaviour and enrichment of carotenoids.</title>
        <authorList>
            <person name="Wang J."/>
        </authorList>
    </citation>
    <scope>NUCLEOTIDE SEQUENCE</scope>
    <source>
        <tissue evidence="12">Leaf</tissue>
    </source>
</reference>
<evidence type="ECO:0000259" key="11">
    <source>
        <dbReference type="PROSITE" id="PS50011"/>
    </source>
</evidence>
<evidence type="ECO:0000256" key="2">
    <source>
        <dbReference type="ARBA" id="ARBA00008684"/>
    </source>
</evidence>
<organism evidence="12 13">
    <name type="scientific">Musa troglodytarum</name>
    <name type="common">fe'i banana</name>
    <dbReference type="NCBI Taxonomy" id="320322"/>
    <lineage>
        <taxon>Eukaryota</taxon>
        <taxon>Viridiplantae</taxon>
        <taxon>Streptophyta</taxon>
        <taxon>Embryophyta</taxon>
        <taxon>Tracheophyta</taxon>
        <taxon>Spermatophyta</taxon>
        <taxon>Magnoliopsida</taxon>
        <taxon>Liliopsida</taxon>
        <taxon>Zingiberales</taxon>
        <taxon>Musaceae</taxon>
        <taxon>Musa</taxon>
    </lineage>
</organism>
<keyword evidence="8" id="KW-0067">ATP-binding</keyword>
<dbReference type="AlphaFoldDB" id="A0A9E7GY03"/>
<keyword evidence="7 12" id="KW-0418">Kinase</keyword>
<feature type="region of interest" description="Disordered" evidence="10">
    <location>
        <begin position="436"/>
        <end position="465"/>
    </location>
</feature>
<evidence type="ECO:0000256" key="6">
    <source>
        <dbReference type="ARBA" id="ARBA00022741"/>
    </source>
</evidence>
<gene>
    <name evidence="12" type="ORF">MUK42_11401</name>
</gene>
<dbReference type="InterPro" id="IPR000719">
    <property type="entry name" value="Prot_kinase_dom"/>
</dbReference>
<keyword evidence="5" id="KW-0808">Transferase</keyword>
<proteinExistence type="inferred from homology"/>
<dbReference type="GO" id="GO:0004674">
    <property type="term" value="F:protein serine/threonine kinase activity"/>
    <property type="evidence" value="ECO:0007669"/>
    <property type="project" value="UniProtKB-KW"/>
</dbReference>
<dbReference type="EMBL" id="CP097509">
    <property type="protein sequence ID" value="URE21178.1"/>
    <property type="molecule type" value="Genomic_DNA"/>
</dbReference>
<evidence type="ECO:0000256" key="9">
    <source>
        <dbReference type="ARBA" id="ARBA00023136"/>
    </source>
</evidence>
<dbReference type="Gene3D" id="1.10.510.10">
    <property type="entry name" value="Transferase(Phosphotransferase) domain 1"/>
    <property type="match status" value="1"/>
</dbReference>
<sequence>MTKIWRSLLPGCYGGGRTAGSKQAKKLMAKQISIPRLSYSDLSNSTGMLSPEDLSISLAGSNLYVFTLAELKAATQSFSSSNFLGEGGFGPVYKGFVDDKVKPGLKAQAVAVKLLDLEGSQGHKEWLVSADADSYCFSSSCNSFFSRLADRSRLSRPTEALPPCEAGRVLLRGRTQAAGSDSSPSLAICVSFGLVDVARVFLRPLINNEKIPNSVLAVVIVIMNANIKGYFASLPWSTRLKIAIGAAKGLAFLHDIEKPVIYRDFKASNILLDSDYEAKLSDFGLAKDGPEGDDTHVSTRVMGTQGYAAPEYILTGHLTVKSDVYGFGVVLLELLTGRRSVDRKRPSREQNLVEWARPCLNDPRRLNRIMDPGLCGQYSEQGAQKAAAVAYKCLSHHPKSRPHMSAIVETLEPLLDLKDMPIAPFVYVVPAEDGCKDESTKSEATKNGHHHHRHHGHRHKGSGRGGSIPIMVVVAINDSTTTNNGYKLGSFDPVNSRIVGRTLGRGTTHHASAAVDLALPRSVGHFSGLCSSGSKTTSLGSAFRMFLYPLPPPSLLPPPYFLVYRQPICPSITASLSLSKIETSQRLMHARCQHALSR</sequence>
<comment type="subcellular location">
    <subcellularLocation>
        <location evidence="1">Cell membrane</location>
    </subcellularLocation>
</comment>
<dbReference type="PANTHER" id="PTHR45621">
    <property type="entry name" value="OS01G0588500 PROTEIN-RELATED"/>
    <property type="match status" value="1"/>
</dbReference>
<dbReference type="PROSITE" id="PS50011">
    <property type="entry name" value="PROTEIN_KINASE_DOM"/>
    <property type="match status" value="1"/>
</dbReference>
<keyword evidence="3" id="KW-1003">Cell membrane</keyword>
<dbReference type="GO" id="GO:0005524">
    <property type="term" value="F:ATP binding"/>
    <property type="evidence" value="ECO:0007669"/>
    <property type="project" value="UniProtKB-KW"/>
</dbReference>
<evidence type="ECO:0000256" key="3">
    <source>
        <dbReference type="ARBA" id="ARBA00022475"/>
    </source>
</evidence>
<evidence type="ECO:0000256" key="10">
    <source>
        <dbReference type="SAM" id="MobiDB-lite"/>
    </source>
</evidence>
<accession>A0A9E7GY03</accession>
<dbReference type="InterPro" id="IPR050823">
    <property type="entry name" value="Plant_Ser_Thr_Prot_Kinase"/>
</dbReference>
<keyword evidence="4" id="KW-0723">Serine/threonine-protein kinase</keyword>
<dbReference type="InterPro" id="IPR008271">
    <property type="entry name" value="Ser/Thr_kinase_AS"/>
</dbReference>
<dbReference type="GO" id="GO:0005886">
    <property type="term" value="C:plasma membrane"/>
    <property type="evidence" value="ECO:0007669"/>
    <property type="project" value="UniProtKB-SubCell"/>
</dbReference>
<dbReference type="Gene3D" id="3.30.200.20">
    <property type="entry name" value="Phosphorylase Kinase, domain 1"/>
    <property type="match status" value="1"/>
</dbReference>
<dbReference type="Pfam" id="PF00069">
    <property type="entry name" value="Pkinase"/>
    <property type="match status" value="1"/>
</dbReference>
<evidence type="ECO:0000256" key="8">
    <source>
        <dbReference type="ARBA" id="ARBA00022840"/>
    </source>
</evidence>
<dbReference type="PROSITE" id="PS00108">
    <property type="entry name" value="PROTEIN_KINASE_ST"/>
    <property type="match status" value="1"/>
</dbReference>
<dbReference type="Proteomes" id="UP001055439">
    <property type="component" value="Chromosome 7"/>
</dbReference>
<feature type="compositionally biased region" description="Basic residues" evidence="10">
    <location>
        <begin position="447"/>
        <end position="462"/>
    </location>
</feature>
<evidence type="ECO:0000313" key="13">
    <source>
        <dbReference type="Proteomes" id="UP001055439"/>
    </source>
</evidence>
<evidence type="ECO:0000256" key="4">
    <source>
        <dbReference type="ARBA" id="ARBA00022527"/>
    </source>
</evidence>
<dbReference type="InterPro" id="IPR011009">
    <property type="entry name" value="Kinase-like_dom_sf"/>
</dbReference>
<evidence type="ECO:0000256" key="7">
    <source>
        <dbReference type="ARBA" id="ARBA00022777"/>
    </source>
</evidence>
<comment type="similarity">
    <text evidence="2">Belongs to the protein kinase superfamily. Ser/Thr protein kinase family.</text>
</comment>
<keyword evidence="6" id="KW-0547">Nucleotide-binding</keyword>
<dbReference type="OrthoDB" id="4062651at2759"/>
<dbReference type="SUPFAM" id="SSF56112">
    <property type="entry name" value="Protein kinase-like (PK-like)"/>
    <property type="match status" value="1"/>
</dbReference>
<protein>
    <submittedName>
        <fullName evidence="12">Serine threonine-protein kinase</fullName>
    </submittedName>
</protein>
<keyword evidence="13" id="KW-1185">Reference proteome</keyword>